<sequence>MAYLMDLSTEGGEEPVEMKVTDLQSTATAHNNVSATNSVEAPKKSEKRPNVSHDEWPTLTLSNQEEQLYDRQIRLWGIEVQQRLMGARVLFIGMNGIQEEGIKNLILAGMGVTLASSRQVTEEDVGCSFFLRHADIGSNHAEALVHRMRDMVLNKERIKFTQSPVVKASALDGSEYYDIDDAVLANYDVISLTDETFPITKLVNLNKKCRDKGIAFIVSAASGTQGLIFQDLNTHTVLEKISKQPGTVTIEYRSLSTVLSEPQFPRRCDAIVRKNVAYLLMRKAHPETIGDPNCAETFGEDLKGICTKCGTSVEEVKSLFKSQGKPFAVTSGVLGGYLALAIRNFVTKQYETFPNFCVFDMNKSTVTTAMI</sequence>
<dbReference type="GO" id="GO:0019948">
    <property type="term" value="F:SUMO activating enzyme activity"/>
    <property type="evidence" value="ECO:0007669"/>
    <property type="project" value="TreeGrafter"/>
</dbReference>
<gene>
    <name evidence="3" type="ORF">BgAZ_102450</name>
</gene>
<feature type="domain" description="THIF-type NAD/FAD binding fold" evidence="2">
    <location>
        <begin position="69"/>
        <end position="367"/>
    </location>
</feature>
<comment type="caution">
    <text evidence="3">The sequence shown here is derived from an EMBL/GenBank/DDBJ whole genome shotgun (WGS) entry which is preliminary data.</text>
</comment>
<dbReference type="AlphaFoldDB" id="A0AAD8PFE4"/>
<name>A0AAD8PFE4_BABGI</name>
<dbReference type="PANTHER" id="PTHR10953:SF162">
    <property type="entry name" value="SUMO-ACTIVATING ENZYME SUBUNIT 1"/>
    <property type="match status" value="1"/>
</dbReference>
<dbReference type="GO" id="GO:0031510">
    <property type="term" value="C:SUMO activating enzyme complex"/>
    <property type="evidence" value="ECO:0007669"/>
    <property type="project" value="TreeGrafter"/>
</dbReference>
<proteinExistence type="predicted"/>
<dbReference type="Proteomes" id="UP001230268">
    <property type="component" value="Unassembled WGS sequence"/>
</dbReference>
<dbReference type="GO" id="GO:0005737">
    <property type="term" value="C:cytoplasm"/>
    <property type="evidence" value="ECO:0007669"/>
    <property type="project" value="TreeGrafter"/>
</dbReference>
<dbReference type="SUPFAM" id="SSF69572">
    <property type="entry name" value="Activating enzymes of the ubiquitin-like proteins"/>
    <property type="match status" value="1"/>
</dbReference>
<evidence type="ECO:0000313" key="3">
    <source>
        <dbReference type="EMBL" id="KAK1444339.1"/>
    </source>
</evidence>
<dbReference type="InterPro" id="IPR045886">
    <property type="entry name" value="ThiF/MoeB/HesA"/>
</dbReference>
<feature type="compositionally biased region" description="Polar residues" evidence="1">
    <location>
        <begin position="28"/>
        <end position="39"/>
    </location>
</feature>
<dbReference type="Pfam" id="PF00899">
    <property type="entry name" value="ThiF"/>
    <property type="match status" value="1"/>
</dbReference>
<evidence type="ECO:0000259" key="2">
    <source>
        <dbReference type="Pfam" id="PF00899"/>
    </source>
</evidence>
<organism evidence="3 4">
    <name type="scientific">Babesia gibsoni</name>
    <dbReference type="NCBI Taxonomy" id="33632"/>
    <lineage>
        <taxon>Eukaryota</taxon>
        <taxon>Sar</taxon>
        <taxon>Alveolata</taxon>
        <taxon>Apicomplexa</taxon>
        <taxon>Aconoidasida</taxon>
        <taxon>Piroplasmida</taxon>
        <taxon>Babesiidae</taxon>
        <taxon>Babesia</taxon>
    </lineage>
</organism>
<dbReference type="InterPro" id="IPR035985">
    <property type="entry name" value="Ubiquitin-activating_enz"/>
</dbReference>
<evidence type="ECO:0000256" key="1">
    <source>
        <dbReference type="SAM" id="MobiDB-lite"/>
    </source>
</evidence>
<protein>
    <submittedName>
        <fullName evidence="3">Ubiquitin-activating enzyme like protein</fullName>
    </submittedName>
</protein>
<feature type="compositionally biased region" description="Basic and acidic residues" evidence="1">
    <location>
        <begin position="41"/>
        <end position="55"/>
    </location>
</feature>
<dbReference type="Gene3D" id="3.40.50.720">
    <property type="entry name" value="NAD(P)-binding Rossmann-like Domain"/>
    <property type="match status" value="1"/>
</dbReference>
<feature type="region of interest" description="Disordered" evidence="1">
    <location>
        <begin position="28"/>
        <end position="55"/>
    </location>
</feature>
<dbReference type="GO" id="GO:0016925">
    <property type="term" value="P:protein sumoylation"/>
    <property type="evidence" value="ECO:0007669"/>
    <property type="project" value="TreeGrafter"/>
</dbReference>
<dbReference type="EMBL" id="JAVEPI010000001">
    <property type="protein sequence ID" value="KAK1444339.1"/>
    <property type="molecule type" value="Genomic_DNA"/>
</dbReference>
<evidence type="ECO:0000313" key="4">
    <source>
        <dbReference type="Proteomes" id="UP001230268"/>
    </source>
</evidence>
<dbReference type="PANTHER" id="PTHR10953">
    <property type="entry name" value="UBIQUITIN-ACTIVATING ENZYME E1"/>
    <property type="match status" value="1"/>
</dbReference>
<dbReference type="InterPro" id="IPR000594">
    <property type="entry name" value="ThiF_NAD_FAD-bd"/>
</dbReference>
<reference evidence="3" key="1">
    <citation type="submission" date="2023-08" db="EMBL/GenBank/DDBJ databases">
        <title>Draft sequence of the Babesia gibsoni genome.</title>
        <authorList>
            <person name="Yamagishi J.Y."/>
            <person name="Xuan X.X."/>
        </authorList>
    </citation>
    <scope>NUCLEOTIDE SEQUENCE</scope>
    <source>
        <strain evidence="3">Azabu</strain>
    </source>
</reference>
<keyword evidence="4" id="KW-1185">Reference proteome</keyword>
<accession>A0AAD8PFE4</accession>